<dbReference type="InterPro" id="IPR013762">
    <property type="entry name" value="Integrase-like_cat_sf"/>
</dbReference>
<dbReference type="InterPro" id="IPR011010">
    <property type="entry name" value="DNA_brk_join_enz"/>
</dbReference>
<organism evidence="3 4">
    <name type="scientific">Streptomyces prunicolor</name>
    <dbReference type="NCBI Taxonomy" id="67348"/>
    <lineage>
        <taxon>Bacteria</taxon>
        <taxon>Bacillati</taxon>
        <taxon>Actinomycetota</taxon>
        <taxon>Actinomycetes</taxon>
        <taxon>Kitasatosporales</taxon>
        <taxon>Streptomycetaceae</taxon>
        <taxon>Streptomyces</taxon>
    </lineage>
</organism>
<protein>
    <submittedName>
        <fullName evidence="3">Site-specific integrase</fullName>
    </submittedName>
</protein>
<dbReference type="Proteomes" id="UP001187346">
    <property type="component" value="Unassembled WGS sequence"/>
</dbReference>
<dbReference type="Pfam" id="PF00589">
    <property type="entry name" value="Phage_integrase"/>
    <property type="match status" value="1"/>
</dbReference>
<gene>
    <name evidence="3" type="ORF">R5A26_31735</name>
</gene>
<evidence type="ECO:0000313" key="4">
    <source>
        <dbReference type="Proteomes" id="UP001187346"/>
    </source>
</evidence>
<name>A0ABU4FIZ5_9ACTN</name>
<dbReference type="CDD" id="cd00397">
    <property type="entry name" value="DNA_BRE_C"/>
    <property type="match status" value="1"/>
</dbReference>
<dbReference type="EMBL" id="JAWMAJ010000133">
    <property type="protein sequence ID" value="MDV7220524.1"/>
    <property type="molecule type" value="Genomic_DNA"/>
</dbReference>
<dbReference type="InterPro" id="IPR002104">
    <property type="entry name" value="Integrase_catalytic"/>
</dbReference>
<evidence type="ECO:0000256" key="1">
    <source>
        <dbReference type="ARBA" id="ARBA00023172"/>
    </source>
</evidence>
<sequence>MGDTAVIPLTLLPGRTDTTRVGRDRLELLTALIAAPAFDPLFRDMLIFIPPQHPVYAWQCAVDGCLRIRRVSHNLCNTHNLEWEEAERTGQTKRGFMDAATALPAARGVDYGRCLICPDRPAISPTTRLCQQHQTRWQYGEAAGMDQDRFESWARTQHPLPGYGLCTARCPFLACTSLGLCLQHLNRYKIDNRPGEARSQNLRGPLKDGRPLPVTYGDEEAFRAWCATAEPVTQPGLVNLHGLSPLLRAEIQWGLHAHAQSAQHSEWTTNGIRNLVRYCWRGSITSLMDLHDEGYAGLTRKQMDSEVRKIIWEIVNGLRCVYYSPSDTKDAGFLETDHFGRRFKNAQSHFDITAVPQRWLRDLLWDHLAEWLRSPQCPRTRGPFDQMRRAAVELGVFLETDAPEAGHDPTVLRREHAERFVADQRHRARHGLPSLGMVLVDGRSPTVTDLSCQFVFNGARKLLYSAITAGHAERLGIDTGFLTAIPFGGTGLKQRSRNPFSDDVARALTEETNLRRLEELDLNDRGLRDIWETIVATGRRCSEVVGLRLDCIGRYRGLAMLWHDQTKVGNYNEGIRIPEPVYQCLDARRTKTLHRFEKRYGRTPTPAERPGLALFPSRIRNPNGRQPISYGHFNQRFKTWIADLDLGGAYVAHQARHTLATNLLRAGATLTHIRRYLGQLSERMAEHYVKITNSDLEDVLNTVWVAGPGAPHPGELLSGDTTPIDRETALALALDLSRRSTPADGGFCTYQPVVDGGACPWKLDCENCDNFVLSGADLLYWRRKAEQWRSIAENAPDDATADYLHTVFEPTAQAIKGLEQALAALGILDEALTLDLRRPQDYFHRTWSTAFRARDLAALQTPDDATGQP</sequence>
<dbReference type="SUPFAM" id="SSF56349">
    <property type="entry name" value="DNA breaking-rejoining enzymes"/>
    <property type="match status" value="1"/>
</dbReference>
<evidence type="ECO:0000313" key="3">
    <source>
        <dbReference type="EMBL" id="MDV7220524.1"/>
    </source>
</evidence>
<reference evidence="3 4" key="1">
    <citation type="submission" date="2023-10" db="EMBL/GenBank/DDBJ databases">
        <title>Characterization of rhizosphere-enriched actinobacteria from wheat plants lab-grown on chernevaya soil.</title>
        <authorList>
            <person name="Tikhonova E.N."/>
            <person name="Konopkin A."/>
            <person name="Kravchenko I.K."/>
        </authorList>
    </citation>
    <scope>NUCLEOTIDE SEQUENCE [LARGE SCALE GENOMIC DNA]</scope>
    <source>
        <strain evidence="3 4">RR29</strain>
    </source>
</reference>
<dbReference type="PROSITE" id="PS51898">
    <property type="entry name" value="TYR_RECOMBINASE"/>
    <property type="match status" value="1"/>
</dbReference>
<accession>A0ABU4FIZ5</accession>
<evidence type="ECO:0000259" key="2">
    <source>
        <dbReference type="PROSITE" id="PS51898"/>
    </source>
</evidence>
<keyword evidence="4" id="KW-1185">Reference proteome</keyword>
<feature type="domain" description="Tyr recombinase" evidence="2">
    <location>
        <begin position="503"/>
        <end position="701"/>
    </location>
</feature>
<keyword evidence="1" id="KW-0233">DNA recombination</keyword>
<proteinExistence type="predicted"/>
<dbReference type="RefSeq" id="WP_317774079.1">
    <property type="nucleotide sequence ID" value="NZ_JAWMAJ010000133.1"/>
</dbReference>
<dbReference type="Gene3D" id="1.10.443.10">
    <property type="entry name" value="Intergrase catalytic core"/>
    <property type="match status" value="1"/>
</dbReference>
<comment type="caution">
    <text evidence="3">The sequence shown here is derived from an EMBL/GenBank/DDBJ whole genome shotgun (WGS) entry which is preliminary data.</text>
</comment>